<evidence type="ECO:0000313" key="1">
    <source>
        <dbReference type="EMBL" id="GJT55467.1"/>
    </source>
</evidence>
<dbReference type="EMBL" id="BQNB010016759">
    <property type="protein sequence ID" value="GJT55467.1"/>
    <property type="molecule type" value="Genomic_DNA"/>
</dbReference>
<accession>A0ABQ5EYC6</accession>
<gene>
    <name evidence="1" type="ORF">Tco_0990521</name>
</gene>
<protein>
    <submittedName>
        <fullName evidence="1">Mediator of RNA polymerase II transcription subunit 32</fullName>
    </submittedName>
</protein>
<comment type="caution">
    <text evidence="1">The sequence shown here is derived from an EMBL/GenBank/DDBJ whole genome shotgun (WGS) entry which is preliminary data.</text>
</comment>
<organism evidence="1 2">
    <name type="scientific">Tanacetum coccineum</name>
    <dbReference type="NCBI Taxonomy" id="301880"/>
    <lineage>
        <taxon>Eukaryota</taxon>
        <taxon>Viridiplantae</taxon>
        <taxon>Streptophyta</taxon>
        <taxon>Embryophyta</taxon>
        <taxon>Tracheophyta</taxon>
        <taxon>Spermatophyta</taxon>
        <taxon>Magnoliopsida</taxon>
        <taxon>eudicotyledons</taxon>
        <taxon>Gunneridae</taxon>
        <taxon>Pentapetalae</taxon>
        <taxon>asterids</taxon>
        <taxon>campanulids</taxon>
        <taxon>Asterales</taxon>
        <taxon>Asteraceae</taxon>
        <taxon>Asteroideae</taxon>
        <taxon>Anthemideae</taxon>
        <taxon>Anthemidinae</taxon>
        <taxon>Tanacetum</taxon>
    </lineage>
</organism>
<dbReference type="PANTHER" id="PTHR35989">
    <property type="entry name" value="MEDIATOR OF RNA POLYMERASE II TRANSCRIPTION SUBUNIT 32"/>
    <property type="match status" value="1"/>
</dbReference>
<proteinExistence type="predicted"/>
<dbReference type="InterPro" id="IPR033244">
    <property type="entry name" value="MED32"/>
</dbReference>
<sequence>MDNIMNNAYQKIVGAVANTLDAKETSGGQVTGAIDSVVENLKQRWELFRFTCDQAHEFLSLEDKTSTKKLSLEESEGCFPQ</sequence>
<dbReference type="Proteomes" id="UP001151760">
    <property type="component" value="Unassembled WGS sequence"/>
</dbReference>
<reference evidence="1" key="2">
    <citation type="submission" date="2022-01" db="EMBL/GenBank/DDBJ databases">
        <authorList>
            <person name="Yamashiro T."/>
            <person name="Shiraishi A."/>
            <person name="Satake H."/>
            <person name="Nakayama K."/>
        </authorList>
    </citation>
    <scope>NUCLEOTIDE SEQUENCE</scope>
</reference>
<reference evidence="1" key="1">
    <citation type="journal article" date="2022" name="Int. J. Mol. Sci.">
        <title>Draft Genome of Tanacetum Coccineum: Genomic Comparison of Closely Related Tanacetum-Family Plants.</title>
        <authorList>
            <person name="Yamashiro T."/>
            <person name="Shiraishi A."/>
            <person name="Nakayama K."/>
            <person name="Satake H."/>
        </authorList>
    </citation>
    <scope>NUCLEOTIDE SEQUENCE</scope>
</reference>
<evidence type="ECO:0000313" key="2">
    <source>
        <dbReference type="Proteomes" id="UP001151760"/>
    </source>
</evidence>
<dbReference type="PANTHER" id="PTHR35989:SF1">
    <property type="entry name" value="MEDIATOR OF RNA POLYMERASE II TRANSCRIPTION SUBUNIT 32"/>
    <property type="match status" value="1"/>
</dbReference>
<keyword evidence="2" id="KW-1185">Reference proteome</keyword>
<name>A0ABQ5EYC6_9ASTR</name>